<dbReference type="AlphaFoldDB" id="A0A8J3USF3"/>
<keyword evidence="3" id="KW-1185">Reference proteome</keyword>
<dbReference type="Proteomes" id="UP000644610">
    <property type="component" value="Unassembled WGS sequence"/>
</dbReference>
<protein>
    <submittedName>
        <fullName evidence="2">Uncharacterized protein</fullName>
    </submittedName>
</protein>
<comment type="caution">
    <text evidence="2">The sequence shown here is derived from an EMBL/GenBank/DDBJ whole genome shotgun (WGS) entry which is preliminary data.</text>
</comment>
<name>A0A8J3USF3_9ACTN</name>
<dbReference type="EMBL" id="BOOQ01000045">
    <property type="protein sequence ID" value="GII49766.1"/>
    <property type="molecule type" value="Genomic_DNA"/>
</dbReference>
<feature type="compositionally biased region" description="Low complexity" evidence="1">
    <location>
        <begin position="56"/>
        <end position="67"/>
    </location>
</feature>
<sequence length="231" mass="22137">MSPWPGWDQAGSEGSDGAGPGRRESKGPGGVARAASKGPVEAGLGSKELDGDHAMSEGSVPGTGVVTGVNGERTSAFICCDDHAVSVPPDPAQRDSGVSDGPQPGVGAGEECRGKEASGAAGMGGIAAVAGPFSPNGGTGSVNEGEVPGTSGHAGGISGQAFDRCGSLRSEGTLPPEFMPGLGVPGMFSCAVGGAAAKLENAPRNCSPVGSVGGSCMGRSGNGSATAKTVD</sequence>
<organism evidence="2 3">
    <name type="scientific">Planotetraspora silvatica</name>
    <dbReference type="NCBI Taxonomy" id="234614"/>
    <lineage>
        <taxon>Bacteria</taxon>
        <taxon>Bacillati</taxon>
        <taxon>Actinomycetota</taxon>
        <taxon>Actinomycetes</taxon>
        <taxon>Streptosporangiales</taxon>
        <taxon>Streptosporangiaceae</taxon>
        <taxon>Planotetraspora</taxon>
    </lineage>
</organism>
<accession>A0A8J3USF3</accession>
<feature type="compositionally biased region" description="Polar residues" evidence="1">
    <location>
        <begin position="222"/>
        <end position="231"/>
    </location>
</feature>
<gene>
    <name evidence="2" type="ORF">Psi02_61900</name>
</gene>
<feature type="region of interest" description="Disordered" evidence="1">
    <location>
        <begin position="86"/>
        <end position="118"/>
    </location>
</feature>
<evidence type="ECO:0000313" key="2">
    <source>
        <dbReference type="EMBL" id="GII49766.1"/>
    </source>
</evidence>
<evidence type="ECO:0000256" key="1">
    <source>
        <dbReference type="SAM" id="MobiDB-lite"/>
    </source>
</evidence>
<evidence type="ECO:0000313" key="3">
    <source>
        <dbReference type="Proteomes" id="UP000644610"/>
    </source>
</evidence>
<proteinExistence type="predicted"/>
<feature type="region of interest" description="Disordered" evidence="1">
    <location>
        <begin position="210"/>
        <end position="231"/>
    </location>
</feature>
<reference evidence="2" key="1">
    <citation type="submission" date="2021-01" db="EMBL/GenBank/DDBJ databases">
        <title>Whole genome shotgun sequence of Planotetraspora silvatica NBRC 100141.</title>
        <authorList>
            <person name="Komaki H."/>
            <person name="Tamura T."/>
        </authorList>
    </citation>
    <scope>NUCLEOTIDE SEQUENCE</scope>
    <source>
        <strain evidence="2">NBRC 100141</strain>
    </source>
</reference>
<feature type="region of interest" description="Disordered" evidence="1">
    <location>
        <begin position="1"/>
        <end position="67"/>
    </location>
</feature>